<dbReference type="AlphaFoldDB" id="S5DRG1"/>
<dbReference type="PRINTS" id="PR00420">
    <property type="entry name" value="RNGMNOXGNASE"/>
</dbReference>
<feature type="domain" description="FAD-binding" evidence="1">
    <location>
        <begin position="7"/>
        <end position="341"/>
    </location>
</feature>
<dbReference type="NCBIfam" id="TIGR02032">
    <property type="entry name" value="GG-red-SF"/>
    <property type="match status" value="1"/>
</dbReference>
<accession>S5DRG1</accession>
<protein>
    <submittedName>
        <fullName evidence="2">Dehydrogenase</fullName>
    </submittedName>
</protein>
<evidence type="ECO:0000259" key="1">
    <source>
        <dbReference type="Pfam" id="PF01494"/>
    </source>
</evidence>
<dbReference type="InterPro" id="IPR050407">
    <property type="entry name" value="Geranylgeranyl_reductase"/>
</dbReference>
<dbReference type="EMBL" id="KC811133">
    <property type="protein sequence ID" value="AGQ19515.1"/>
    <property type="molecule type" value="Genomic_DNA"/>
</dbReference>
<dbReference type="PANTHER" id="PTHR42685">
    <property type="entry name" value="GERANYLGERANYL DIPHOSPHATE REDUCTASE"/>
    <property type="match status" value="1"/>
</dbReference>
<name>S5DRG1_9ACTN</name>
<dbReference type="InterPro" id="IPR002938">
    <property type="entry name" value="FAD-bd"/>
</dbReference>
<reference evidence="2" key="1">
    <citation type="journal article" date="2013" name="Sci. Rep.">
        <title>Metagenomics uncovers a new group of low GC and ultra-small marine Actinobacteria.</title>
        <authorList>
            <person name="Ghai R."/>
            <person name="Mizuno C.M."/>
            <person name="Picazo A."/>
            <person name="Camacho A."/>
            <person name="Rodriguez-Valera F."/>
        </authorList>
    </citation>
    <scope>NUCLEOTIDE SEQUENCE</scope>
</reference>
<organism evidence="2">
    <name type="scientific">Candidatus Actinomarina minuta</name>
    <dbReference type="NCBI Taxonomy" id="1389454"/>
    <lineage>
        <taxon>Bacteria</taxon>
        <taxon>Bacillati</taxon>
        <taxon>Actinomycetota</taxon>
        <taxon>Actinomycetes</taxon>
        <taxon>Candidatus Actinomarinidae</taxon>
        <taxon>Candidatus Actinomarinales</taxon>
        <taxon>Candidatus Actinomarineae</taxon>
        <taxon>Candidatus Actinomarinaceae</taxon>
        <taxon>Candidatus Actinomarina</taxon>
    </lineage>
</organism>
<dbReference type="PANTHER" id="PTHR42685:SF22">
    <property type="entry name" value="CONDITIONED MEDIUM FACTOR RECEPTOR 1"/>
    <property type="match status" value="1"/>
</dbReference>
<dbReference type="GO" id="GO:0071949">
    <property type="term" value="F:FAD binding"/>
    <property type="evidence" value="ECO:0007669"/>
    <property type="project" value="InterPro"/>
</dbReference>
<evidence type="ECO:0000313" key="2">
    <source>
        <dbReference type="EMBL" id="AGQ19515.1"/>
    </source>
</evidence>
<dbReference type="InterPro" id="IPR011777">
    <property type="entry name" value="Geranylgeranyl_Rdtase_fam"/>
</dbReference>
<dbReference type="Pfam" id="PF01494">
    <property type="entry name" value="FAD_binding_3"/>
    <property type="match status" value="1"/>
</dbReference>
<dbReference type="InterPro" id="IPR036188">
    <property type="entry name" value="FAD/NAD-bd_sf"/>
</dbReference>
<dbReference type="GO" id="GO:0016628">
    <property type="term" value="F:oxidoreductase activity, acting on the CH-CH group of donors, NAD or NADP as acceptor"/>
    <property type="evidence" value="ECO:0007669"/>
    <property type="project" value="InterPro"/>
</dbReference>
<dbReference type="SUPFAM" id="SSF51905">
    <property type="entry name" value="FAD/NAD(P)-binding domain"/>
    <property type="match status" value="1"/>
</dbReference>
<proteinExistence type="predicted"/>
<dbReference type="Gene3D" id="3.50.50.60">
    <property type="entry name" value="FAD/NAD(P)-binding domain"/>
    <property type="match status" value="1"/>
</dbReference>
<sequence length="426" mass="48134">MNNEKIYDVLIVGAGPSGSNTAISYKNLNPNLKIGIIDKAIFPRDKSCGDAIGPGVINALKRFNNEHILEDEPQVISTSLFGPDDIGIQNYIPKVKNKDDSVVYVIPRYELDNRIFNIAKELNVESYENTRFVKYENTEEENILRVEVQDSENQKTSLYTKLLVGADGANSRVRKSLNLKQNSDIHKAIAIRAYIDSPNYIEIFKERTLMFEINVSALKGYAWAFPSKGNLINIGIGMPLNLFKKDNMDINKMLDQFVNTLESKGVVIENIRMEKSYMLPFASSRPTLAHDKVALVGDAGSMINPMSGEGIFYGMEAGYLLAKETFTSIETTDLNKNIKRYEKALNQRFGKHFLSCAVARLVLQSPFMTKRLLRIASIDKNTINFVVELLFDEARLTLKETFLLSAKFILPFKTLRFFTKSPSFSL</sequence>